<keyword evidence="5" id="KW-0812">Transmembrane</keyword>
<evidence type="ECO:0000256" key="1">
    <source>
        <dbReference type="ARBA" id="ARBA00004225"/>
    </source>
</evidence>
<keyword evidence="8" id="KW-0472">Membrane</keyword>
<accession>A0A8C0ASZ8</accession>
<keyword evidence="4" id="KW-0408">Iron</keyword>
<organism evidence="14 15">
    <name type="scientific">Buteo japonicus</name>
    <dbReference type="NCBI Taxonomy" id="224669"/>
    <lineage>
        <taxon>Eukaryota</taxon>
        <taxon>Metazoa</taxon>
        <taxon>Chordata</taxon>
        <taxon>Craniata</taxon>
        <taxon>Vertebrata</taxon>
        <taxon>Euteleostomi</taxon>
        <taxon>Archelosauria</taxon>
        <taxon>Archosauria</taxon>
        <taxon>Dinosauria</taxon>
        <taxon>Saurischia</taxon>
        <taxon>Theropoda</taxon>
        <taxon>Coelurosauria</taxon>
        <taxon>Aves</taxon>
        <taxon>Neognathae</taxon>
        <taxon>Neoaves</taxon>
        <taxon>Telluraves</taxon>
        <taxon>Accipitrimorphae</taxon>
        <taxon>Accipitriformes</taxon>
        <taxon>Accipitridae</taxon>
        <taxon>Accipitrinae</taxon>
        <taxon>Buteo</taxon>
    </lineage>
</organism>
<evidence type="ECO:0000313" key="14">
    <source>
        <dbReference type="Ensembl" id="ENSBJAP00000006680.1"/>
    </source>
</evidence>
<dbReference type="GO" id="GO:0048250">
    <property type="term" value="P:iron import into the mitochondrion"/>
    <property type="evidence" value="ECO:0007669"/>
    <property type="project" value="TreeGrafter"/>
</dbReference>
<evidence type="ECO:0000256" key="9">
    <source>
        <dbReference type="ARBA" id="ARBA00036243"/>
    </source>
</evidence>
<keyword evidence="4" id="KW-0410">Iron transport</keyword>
<evidence type="ECO:0000256" key="11">
    <source>
        <dbReference type="ARBA" id="ARBA00040418"/>
    </source>
</evidence>
<dbReference type="AlphaFoldDB" id="A0A8C0ASZ8"/>
<sequence length="77" mass="8394">MAGKAGINSAVAPAVYEALKKIVLTEGFWRPLRGINVTMLGAGPAHAMYFACYEKMKNHLANGIFICCRQPAFRLPP</sequence>
<dbReference type="InterPro" id="IPR018108">
    <property type="entry name" value="MCP_transmembrane"/>
</dbReference>
<evidence type="ECO:0000256" key="4">
    <source>
        <dbReference type="ARBA" id="ARBA00022496"/>
    </source>
</evidence>
<keyword evidence="3" id="KW-0813">Transport</keyword>
<dbReference type="PANTHER" id="PTHR45758">
    <property type="entry name" value="MITOFERRIN-1-RELATED"/>
    <property type="match status" value="1"/>
</dbReference>
<evidence type="ECO:0000313" key="15">
    <source>
        <dbReference type="Proteomes" id="UP000694555"/>
    </source>
</evidence>
<reference evidence="14" key="1">
    <citation type="submission" date="2025-08" db="UniProtKB">
        <authorList>
            <consortium name="Ensembl"/>
        </authorList>
    </citation>
    <scope>IDENTIFICATION</scope>
</reference>
<dbReference type="GO" id="GO:0015093">
    <property type="term" value="F:ferrous iron transmembrane transporter activity"/>
    <property type="evidence" value="ECO:0007669"/>
    <property type="project" value="TreeGrafter"/>
</dbReference>
<comment type="catalytic activity">
    <reaction evidence="9">
        <text>Fe(2+)(in) = Fe(2+)(out)</text>
        <dbReference type="Rhea" id="RHEA:28486"/>
        <dbReference type="ChEBI" id="CHEBI:29033"/>
    </reaction>
</comment>
<keyword evidence="15" id="KW-1185">Reference proteome</keyword>
<evidence type="ECO:0000256" key="6">
    <source>
        <dbReference type="ARBA" id="ARBA00022989"/>
    </source>
</evidence>
<evidence type="ECO:0000256" key="2">
    <source>
        <dbReference type="ARBA" id="ARBA00006375"/>
    </source>
</evidence>
<keyword evidence="7" id="KW-0496">Mitochondrion</keyword>
<keyword evidence="6" id="KW-1133">Transmembrane helix</keyword>
<comment type="subcellular location">
    <subcellularLocation>
        <location evidence="1">Mitochondrion membrane</location>
        <topology evidence="1">Multi-pass membrane protein</topology>
    </subcellularLocation>
</comment>
<protein>
    <recommendedName>
        <fullName evidence="11">Mitoferrin-1</fullName>
    </recommendedName>
    <alternativeName>
        <fullName evidence="12">Mitochondrial iron transporter 1</fullName>
    </alternativeName>
    <alternativeName>
        <fullName evidence="13">Solute carrier family 25 member 37</fullName>
    </alternativeName>
</protein>
<dbReference type="GO" id="GO:0031966">
    <property type="term" value="C:mitochondrial membrane"/>
    <property type="evidence" value="ECO:0007669"/>
    <property type="project" value="UniProtKB-SubCell"/>
</dbReference>
<reference evidence="14" key="2">
    <citation type="submission" date="2025-09" db="UniProtKB">
        <authorList>
            <consortium name="Ensembl"/>
        </authorList>
    </citation>
    <scope>IDENTIFICATION</scope>
</reference>
<comment type="similarity">
    <text evidence="2">Belongs to the mitochondrial carrier (TC 2.A.29) family.</text>
</comment>
<dbReference type="Ensembl" id="ENSBJAT00000006877.1">
    <property type="protein sequence ID" value="ENSBJAP00000006680.1"/>
    <property type="gene ID" value="ENSBJAG00000004773.1"/>
</dbReference>
<evidence type="ECO:0000256" key="12">
    <source>
        <dbReference type="ARBA" id="ARBA00041873"/>
    </source>
</evidence>
<evidence type="ECO:0000256" key="7">
    <source>
        <dbReference type="ARBA" id="ARBA00023128"/>
    </source>
</evidence>
<name>A0A8C0ASZ8_9AVES</name>
<dbReference type="SUPFAM" id="SSF103506">
    <property type="entry name" value="Mitochondrial carrier"/>
    <property type="match status" value="1"/>
</dbReference>
<dbReference type="Proteomes" id="UP000694555">
    <property type="component" value="Unplaced"/>
</dbReference>
<evidence type="ECO:0000256" key="8">
    <source>
        <dbReference type="ARBA" id="ARBA00023136"/>
    </source>
</evidence>
<dbReference type="PANTHER" id="PTHR45758:SF4">
    <property type="entry name" value="MITOFERRIN-1"/>
    <property type="match status" value="1"/>
</dbReference>
<evidence type="ECO:0000256" key="10">
    <source>
        <dbReference type="ARBA" id="ARBA00037061"/>
    </source>
</evidence>
<keyword evidence="4" id="KW-0406">Ion transport</keyword>
<evidence type="ECO:0000256" key="5">
    <source>
        <dbReference type="ARBA" id="ARBA00022692"/>
    </source>
</evidence>
<evidence type="ECO:0000256" key="13">
    <source>
        <dbReference type="ARBA" id="ARBA00041894"/>
    </source>
</evidence>
<evidence type="ECO:0000256" key="3">
    <source>
        <dbReference type="ARBA" id="ARBA00022448"/>
    </source>
</evidence>
<dbReference type="InterPro" id="IPR023395">
    <property type="entry name" value="MCP_dom_sf"/>
</dbReference>
<proteinExistence type="inferred from homology"/>
<dbReference type="Gene3D" id="1.50.40.10">
    <property type="entry name" value="Mitochondrial carrier domain"/>
    <property type="match status" value="1"/>
</dbReference>
<dbReference type="Pfam" id="PF00153">
    <property type="entry name" value="Mito_carr"/>
    <property type="match status" value="1"/>
</dbReference>
<comment type="function">
    <text evidence="10">Mitochondrial iron transporter that specifically mediates iron uptake in developing erythroid cells, thereby playing an essential role in heme biosynthesis.</text>
</comment>